<accession>A0AAQ1ULL8</accession>
<reference evidence="2 3" key="1">
    <citation type="submission" date="2018-06" db="EMBL/GenBank/DDBJ databases">
        <authorList>
            <consortium name="Pathogen Informatics"/>
            <person name="Doyle S."/>
        </authorList>
    </citation>
    <scope>NUCLEOTIDE SEQUENCE [LARGE SCALE GENOMIC DNA]</scope>
    <source>
        <strain evidence="2 3">NCTC13063</strain>
    </source>
</reference>
<sequence length="566" mass="62189">MKTFKQIFHTPFLIMLWLFCLALLPGMVKAQPAAVQKASKAVFTLTTFKADGSLLSSTHGVFIATDGTAVSTFAPFVGAAKATVIDAAGKSYDVDCLLGGNELYDVAKFRVTGTTPAAPIARTAVMQGAQVWLVNYAKGKTDAQPVKIAKEEKFMDKYVYYVVNYNAPDNAIGCPFVNAKGEVMGLLRHLAGNSDVSAADILFINDLKVNGMSNLDPALKQTAIRTALPSKEEDARMTLVLAKSKFGDDVIRKYADEFMVKFPAAADGYKERADIAFRAGDFAEAAHYMELGIAKAALKDEAHYNYADLIYRYLAYSQSGKTFEAWTLDKAMAEAQAAYAANPLPIYRHLQAQITFMKGDYQSAYDQFMSLAKSGLRNGEVFFEAAQAKANLKAGTSEIIALLDRAVNVSGKTQMGAPYILARGKALDADGKYRDAMRDYNLYDTIMTVFYGTAPAEFYYTRYQCESKIRMYQQALNDIAHACVLAPKEPTYWVELASMNLRVNKLDEAVFAATRCVELAPQYPDGYIFLGLAQIQKKLKAEGLANLEKAKSLGDSRAQGLIDKYK</sequence>
<feature type="chain" id="PRO_5043020195" evidence="1">
    <location>
        <begin position="31"/>
        <end position="566"/>
    </location>
</feature>
<dbReference type="SUPFAM" id="SSF48452">
    <property type="entry name" value="TPR-like"/>
    <property type="match status" value="1"/>
</dbReference>
<gene>
    <name evidence="2" type="ORF">NCTC13063_02099</name>
</gene>
<protein>
    <submittedName>
        <fullName evidence="2">Predicted O-linked N-acetylglucosamine transferase, SPINDLY family</fullName>
    </submittedName>
</protein>
<dbReference type="GO" id="GO:0016740">
    <property type="term" value="F:transferase activity"/>
    <property type="evidence" value="ECO:0007669"/>
    <property type="project" value="UniProtKB-KW"/>
</dbReference>
<organism evidence="2 3">
    <name type="scientific">Segatella buccae</name>
    <dbReference type="NCBI Taxonomy" id="28126"/>
    <lineage>
        <taxon>Bacteria</taxon>
        <taxon>Pseudomonadati</taxon>
        <taxon>Bacteroidota</taxon>
        <taxon>Bacteroidia</taxon>
        <taxon>Bacteroidales</taxon>
        <taxon>Prevotellaceae</taxon>
        <taxon>Segatella</taxon>
    </lineage>
</organism>
<name>A0AAQ1ULL8_9BACT</name>
<dbReference type="Proteomes" id="UP000255283">
    <property type="component" value="Unassembled WGS sequence"/>
</dbReference>
<proteinExistence type="predicted"/>
<keyword evidence="2" id="KW-0808">Transferase</keyword>
<dbReference type="SMART" id="SM00028">
    <property type="entry name" value="TPR"/>
    <property type="match status" value="4"/>
</dbReference>
<evidence type="ECO:0000313" key="3">
    <source>
        <dbReference type="Proteomes" id="UP000255283"/>
    </source>
</evidence>
<dbReference type="InterPro" id="IPR011990">
    <property type="entry name" value="TPR-like_helical_dom_sf"/>
</dbReference>
<comment type="caution">
    <text evidence="2">The sequence shown here is derived from an EMBL/GenBank/DDBJ whole genome shotgun (WGS) entry which is preliminary data.</text>
</comment>
<dbReference type="AlphaFoldDB" id="A0AAQ1ULL8"/>
<dbReference type="Gene3D" id="1.25.40.10">
    <property type="entry name" value="Tetratricopeptide repeat domain"/>
    <property type="match status" value="1"/>
</dbReference>
<dbReference type="InterPro" id="IPR019734">
    <property type="entry name" value="TPR_rpt"/>
</dbReference>
<feature type="signal peptide" evidence="1">
    <location>
        <begin position="1"/>
        <end position="30"/>
    </location>
</feature>
<dbReference type="SUPFAM" id="SSF50494">
    <property type="entry name" value="Trypsin-like serine proteases"/>
    <property type="match status" value="1"/>
</dbReference>
<evidence type="ECO:0000256" key="1">
    <source>
        <dbReference type="SAM" id="SignalP"/>
    </source>
</evidence>
<evidence type="ECO:0000313" key="2">
    <source>
        <dbReference type="EMBL" id="SUB80801.1"/>
    </source>
</evidence>
<dbReference type="EMBL" id="UGTJ01000001">
    <property type="protein sequence ID" value="SUB80801.1"/>
    <property type="molecule type" value="Genomic_DNA"/>
</dbReference>
<keyword evidence="1" id="KW-0732">Signal</keyword>
<dbReference type="RefSeq" id="WP_115154061.1">
    <property type="nucleotide sequence ID" value="NZ_DBFWLE010000027.1"/>
</dbReference>
<dbReference type="InterPro" id="IPR009003">
    <property type="entry name" value="Peptidase_S1_PA"/>
</dbReference>